<evidence type="ECO:0000256" key="4">
    <source>
        <dbReference type="ARBA" id="ARBA00022777"/>
    </source>
</evidence>
<evidence type="ECO:0000256" key="6">
    <source>
        <dbReference type="ARBA" id="ARBA00023157"/>
    </source>
</evidence>
<evidence type="ECO:0000256" key="7">
    <source>
        <dbReference type="ARBA" id="ARBA00023308"/>
    </source>
</evidence>
<dbReference type="Gene3D" id="3.30.420.40">
    <property type="match status" value="2"/>
</dbReference>
<dbReference type="GO" id="GO:0019301">
    <property type="term" value="P:rhamnose catabolic process"/>
    <property type="evidence" value="ECO:0007669"/>
    <property type="project" value="InterPro"/>
</dbReference>
<protein>
    <submittedName>
        <fullName evidence="10">Rhamnulokinase family protein</fullName>
        <ecNumber evidence="10">2.7.1.-</ecNumber>
    </submittedName>
</protein>
<dbReference type="Pfam" id="PF00370">
    <property type="entry name" value="FGGY_N"/>
    <property type="match status" value="1"/>
</dbReference>
<feature type="domain" description="Carbohydrate kinase FGGY C-terminal" evidence="9">
    <location>
        <begin position="269"/>
        <end position="458"/>
    </location>
</feature>
<keyword evidence="3" id="KW-0547">Nucleotide-binding</keyword>
<evidence type="ECO:0000259" key="9">
    <source>
        <dbReference type="Pfam" id="PF02782"/>
    </source>
</evidence>
<dbReference type="InterPro" id="IPR018485">
    <property type="entry name" value="FGGY_C"/>
</dbReference>
<dbReference type="InterPro" id="IPR013449">
    <property type="entry name" value="Rhamnulokinase"/>
</dbReference>
<dbReference type="CDD" id="cd07771">
    <property type="entry name" value="ASKHA_NBD_FGGY_RhaB-like"/>
    <property type="match status" value="1"/>
</dbReference>
<accession>A0AAU7CJB2</accession>
<dbReference type="PANTHER" id="PTHR10196:SF93">
    <property type="entry name" value="L-RHAMNULOKINASE"/>
    <property type="match status" value="1"/>
</dbReference>
<sequence>MAKTSDYLALDLGAESGRGLLGKFDGERIVLEEVHRFPNGPVRVFDTLHWDLPRLFEEIKVALRKAATANSGLDGVGIDTWGVDFGLVGRGDTLLGNPVHYRDARTDGMFEAAFRRVPRERIYEITGLQFLPFNTLYQLLAMRLSDSPILEVAETLLMMPDLFAWLLTGRRAGERTDASTTQLLDPRSGTWSDELCRDLNLPRQILPELIEPGTVIGTIRRPLAEELGIPHGLTVLAPATHDTASAVAAVPVVRPRGVVDVVGPPDWCYLSSGTWSLLGVEVPQPVITNETLKYNFTNEGGVVGTTRLLKNIMGLWLVQECRRTWARAGREVSYEELAALAEAARPFAALVDPDDESFLSPGDMPARLAAYCTRTGQTPPQDEGAFARCALESLALKYRWTIERLERILGTTIRTIHVVGGGTRNALLCQFTADACGRPVHAGPVEATAVGNVLLQAMGRGRIGSLADAREIVARSFPVIAYEPKNTAVWDEAAGRFASLVPA</sequence>
<organism evidence="10">
    <name type="scientific">Singulisphaera sp. Ch08</name>
    <dbReference type="NCBI Taxonomy" id="3120278"/>
    <lineage>
        <taxon>Bacteria</taxon>
        <taxon>Pseudomonadati</taxon>
        <taxon>Planctomycetota</taxon>
        <taxon>Planctomycetia</taxon>
        <taxon>Isosphaerales</taxon>
        <taxon>Isosphaeraceae</taxon>
        <taxon>Singulisphaera</taxon>
    </lineage>
</organism>
<dbReference type="InterPro" id="IPR043129">
    <property type="entry name" value="ATPase_NBD"/>
</dbReference>
<keyword evidence="2 10" id="KW-0808">Transferase</keyword>
<dbReference type="InterPro" id="IPR000577">
    <property type="entry name" value="Carb_kinase_FGGY"/>
</dbReference>
<evidence type="ECO:0000256" key="5">
    <source>
        <dbReference type="ARBA" id="ARBA00022840"/>
    </source>
</evidence>
<evidence type="ECO:0000256" key="2">
    <source>
        <dbReference type="ARBA" id="ARBA00022679"/>
    </source>
</evidence>
<keyword evidence="6" id="KW-1015">Disulfide bond</keyword>
<keyword evidence="5" id="KW-0067">ATP-binding</keyword>
<name>A0AAU7CJB2_9BACT</name>
<dbReference type="AlphaFoldDB" id="A0AAU7CJB2"/>
<dbReference type="InterPro" id="IPR018484">
    <property type="entry name" value="FGGY_N"/>
</dbReference>
<dbReference type="PANTHER" id="PTHR10196">
    <property type="entry name" value="SUGAR KINASE"/>
    <property type="match status" value="1"/>
</dbReference>
<dbReference type="Pfam" id="PF02782">
    <property type="entry name" value="FGGY_C"/>
    <property type="match status" value="1"/>
</dbReference>
<dbReference type="SUPFAM" id="SSF53067">
    <property type="entry name" value="Actin-like ATPase domain"/>
    <property type="match status" value="2"/>
</dbReference>
<evidence type="ECO:0000256" key="1">
    <source>
        <dbReference type="ARBA" id="ARBA00009156"/>
    </source>
</evidence>
<dbReference type="EMBL" id="CP155447">
    <property type="protein sequence ID" value="XBH05246.1"/>
    <property type="molecule type" value="Genomic_DNA"/>
</dbReference>
<gene>
    <name evidence="10" type="ORF">V5E97_04290</name>
</gene>
<dbReference type="EC" id="2.7.1.-" evidence="10"/>
<dbReference type="GO" id="GO:0004370">
    <property type="term" value="F:glycerol kinase activity"/>
    <property type="evidence" value="ECO:0007669"/>
    <property type="project" value="TreeGrafter"/>
</dbReference>
<dbReference type="PIRSF" id="PIRSF000538">
    <property type="entry name" value="GlpK"/>
    <property type="match status" value="1"/>
</dbReference>
<evidence type="ECO:0000313" key="10">
    <source>
        <dbReference type="EMBL" id="XBH05246.1"/>
    </source>
</evidence>
<dbReference type="GO" id="GO:0006071">
    <property type="term" value="P:glycerol metabolic process"/>
    <property type="evidence" value="ECO:0007669"/>
    <property type="project" value="TreeGrafter"/>
</dbReference>
<keyword evidence="4" id="KW-0418">Kinase</keyword>
<evidence type="ECO:0000256" key="3">
    <source>
        <dbReference type="ARBA" id="ARBA00022741"/>
    </source>
</evidence>
<dbReference type="GO" id="GO:0005829">
    <property type="term" value="C:cytosol"/>
    <property type="evidence" value="ECO:0007669"/>
    <property type="project" value="TreeGrafter"/>
</dbReference>
<comment type="similarity">
    <text evidence="1">Belongs to the FGGY kinase family.</text>
</comment>
<dbReference type="GO" id="GO:0008993">
    <property type="term" value="F:rhamnulokinase activity"/>
    <property type="evidence" value="ECO:0007669"/>
    <property type="project" value="InterPro"/>
</dbReference>
<dbReference type="RefSeq" id="WP_406698054.1">
    <property type="nucleotide sequence ID" value="NZ_CP155447.1"/>
</dbReference>
<dbReference type="GO" id="GO:0005524">
    <property type="term" value="F:ATP binding"/>
    <property type="evidence" value="ECO:0007669"/>
    <property type="project" value="UniProtKB-KW"/>
</dbReference>
<keyword evidence="7" id="KW-0684">Rhamnose metabolism</keyword>
<evidence type="ECO:0000259" key="8">
    <source>
        <dbReference type="Pfam" id="PF00370"/>
    </source>
</evidence>
<proteinExistence type="inferred from homology"/>
<feature type="domain" description="Carbohydrate kinase FGGY N-terminal" evidence="8">
    <location>
        <begin position="7"/>
        <end position="247"/>
    </location>
</feature>
<reference evidence="10" key="1">
    <citation type="submission" date="2024-05" db="EMBL/GenBank/DDBJ databases">
        <title>Planctomycetes of the genus Singulisphaera possess chitinolytic capabilities.</title>
        <authorList>
            <person name="Ivanova A."/>
        </authorList>
    </citation>
    <scope>NUCLEOTIDE SEQUENCE</scope>
    <source>
        <strain evidence="10">Ch08T</strain>
    </source>
</reference>